<comment type="similarity">
    <text evidence="2">Belongs to the tyrosinase family.</text>
</comment>
<evidence type="ECO:0000256" key="5">
    <source>
        <dbReference type="ARBA" id="ARBA00023002"/>
    </source>
</evidence>
<evidence type="ECO:0000256" key="8">
    <source>
        <dbReference type="ARBA" id="ARBA00023101"/>
    </source>
</evidence>
<dbReference type="Pfam" id="PF18132">
    <property type="entry name" value="Tyrosinase_C"/>
    <property type="match status" value="1"/>
</dbReference>
<name>A0A1B7XTQ0_COLHI</name>
<dbReference type="EMBL" id="LTAN01000010">
    <property type="protein sequence ID" value="OBR03130.1"/>
    <property type="molecule type" value="Genomic_DNA"/>
</dbReference>
<dbReference type="PRINTS" id="PR00092">
    <property type="entry name" value="TYROSINASE"/>
</dbReference>
<dbReference type="GO" id="GO:0046872">
    <property type="term" value="F:metal ion binding"/>
    <property type="evidence" value="ECO:0007669"/>
    <property type="project" value="UniProtKB-KW"/>
</dbReference>
<dbReference type="GeneID" id="28873437"/>
<dbReference type="VEuPathDB" id="FungiDB:CH63R_14356"/>
<comment type="catalytic activity">
    <reaction evidence="9">
        <text>2 L-dopa + O2 = 2 L-dopaquinone + 2 H2O</text>
        <dbReference type="Rhea" id="RHEA:34287"/>
        <dbReference type="ChEBI" id="CHEBI:15377"/>
        <dbReference type="ChEBI" id="CHEBI:15379"/>
        <dbReference type="ChEBI" id="CHEBI:57504"/>
        <dbReference type="ChEBI" id="CHEBI:57924"/>
        <dbReference type="EC" id="1.14.18.1"/>
    </reaction>
</comment>
<organism evidence="13 14">
    <name type="scientific">Colletotrichum higginsianum (strain IMI 349063)</name>
    <name type="common">Crucifer anthracnose fungus</name>
    <dbReference type="NCBI Taxonomy" id="759273"/>
    <lineage>
        <taxon>Eukaryota</taxon>
        <taxon>Fungi</taxon>
        <taxon>Dikarya</taxon>
        <taxon>Ascomycota</taxon>
        <taxon>Pezizomycotina</taxon>
        <taxon>Sordariomycetes</taxon>
        <taxon>Hypocreomycetidae</taxon>
        <taxon>Glomerellales</taxon>
        <taxon>Glomerellaceae</taxon>
        <taxon>Colletotrichum</taxon>
        <taxon>Colletotrichum destructivum species complex</taxon>
    </lineage>
</organism>
<comment type="catalytic activity">
    <reaction evidence="10">
        <text>L-tyrosine + O2 = L-dopaquinone + H2O</text>
        <dbReference type="Rhea" id="RHEA:18117"/>
        <dbReference type="ChEBI" id="CHEBI:15377"/>
        <dbReference type="ChEBI" id="CHEBI:15379"/>
        <dbReference type="ChEBI" id="CHEBI:57924"/>
        <dbReference type="ChEBI" id="CHEBI:58315"/>
        <dbReference type="EC" id="1.14.18.1"/>
    </reaction>
</comment>
<comment type="cofactor">
    <cofactor evidence="1">
        <name>Cu(2+)</name>
        <dbReference type="ChEBI" id="CHEBI:29036"/>
    </cofactor>
</comment>
<dbReference type="KEGG" id="chig:CH63R_14356"/>
<dbReference type="InterPro" id="IPR050316">
    <property type="entry name" value="Tyrosinase/Hemocyanin"/>
</dbReference>
<evidence type="ECO:0000256" key="9">
    <source>
        <dbReference type="ARBA" id="ARBA00048233"/>
    </source>
</evidence>
<dbReference type="PANTHER" id="PTHR11474:SF76">
    <property type="entry name" value="SHKT DOMAIN-CONTAINING PROTEIN"/>
    <property type="match status" value="1"/>
</dbReference>
<gene>
    <name evidence="13" type="ORF">CH63R_14356</name>
</gene>
<keyword evidence="7" id="KW-0503">Monooxygenase</keyword>
<evidence type="ECO:0000256" key="6">
    <source>
        <dbReference type="ARBA" id="ARBA00023008"/>
    </source>
</evidence>
<dbReference type="GO" id="GO:0042438">
    <property type="term" value="P:melanin biosynthetic process"/>
    <property type="evidence" value="ECO:0007669"/>
    <property type="project" value="UniProtKB-KW"/>
</dbReference>
<evidence type="ECO:0000256" key="3">
    <source>
        <dbReference type="ARBA" id="ARBA00011906"/>
    </source>
</evidence>
<dbReference type="InterPro" id="IPR041640">
    <property type="entry name" value="Tyrosinase_C"/>
</dbReference>
<evidence type="ECO:0000313" key="14">
    <source>
        <dbReference type="Proteomes" id="UP000092177"/>
    </source>
</evidence>
<dbReference type="Gene3D" id="1.10.1280.10">
    <property type="entry name" value="Di-copper center containing domain from catechol oxidase"/>
    <property type="match status" value="1"/>
</dbReference>
<dbReference type="InterPro" id="IPR002227">
    <property type="entry name" value="Tyrosinase_Cu-bd"/>
</dbReference>
<dbReference type="PANTHER" id="PTHR11474">
    <property type="entry name" value="TYROSINASE FAMILY MEMBER"/>
    <property type="match status" value="1"/>
</dbReference>
<dbReference type="PROSITE" id="PS00498">
    <property type="entry name" value="TYROSINASE_2"/>
    <property type="match status" value="1"/>
</dbReference>
<dbReference type="RefSeq" id="XP_018151648.1">
    <property type="nucleotide sequence ID" value="XM_018309330.1"/>
</dbReference>
<protein>
    <recommendedName>
        <fullName evidence="3">tyrosinase</fullName>
        <ecNumber evidence="3">1.14.18.1</ecNumber>
    </recommendedName>
</protein>
<evidence type="ECO:0000259" key="12">
    <source>
        <dbReference type="PROSITE" id="PS00498"/>
    </source>
</evidence>
<evidence type="ECO:0000256" key="1">
    <source>
        <dbReference type="ARBA" id="ARBA00001973"/>
    </source>
</evidence>
<keyword evidence="8" id="KW-0470">Melanin biosynthesis</keyword>
<dbReference type="EC" id="1.14.18.1" evidence="3"/>
<keyword evidence="14" id="KW-1185">Reference proteome</keyword>
<keyword evidence="5" id="KW-0560">Oxidoreductase</keyword>
<evidence type="ECO:0000256" key="10">
    <source>
        <dbReference type="ARBA" id="ARBA00048881"/>
    </source>
</evidence>
<evidence type="ECO:0000256" key="7">
    <source>
        <dbReference type="ARBA" id="ARBA00023033"/>
    </source>
</evidence>
<dbReference type="Gene3D" id="2.60.310.20">
    <property type="match status" value="1"/>
</dbReference>
<evidence type="ECO:0000256" key="4">
    <source>
        <dbReference type="ARBA" id="ARBA00022723"/>
    </source>
</evidence>
<dbReference type="InterPro" id="IPR008922">
    <property type="entry name" value="Di-copper_centre_dom_sf"/>
</dbReference>
<feature type="domain" description="Tyrosinase copper-binding" evidence="11">
    <location>
        <begin position="102"/>
        <end position="119"/>
    </location>
</feature>
<feature type="domain" description="Tyrosinase copper-binding" evidence="12">
    <location>
        <begin position="370"/>
        <end position="381"/>
    </location>
</feature>
<comment type="caution">
    <text evidence="13">The sequence shown here is derived from an EMBL/GenBank/DDBJ whole genome shotgun (WGS) entry which is preliminary data.</text>
</comment>
<dbReference type="PROSITE" id="PS00497">
    <property type="entry name" value="TYROSINASE_1"/>
    <property type="match status" value="1"/>
</dbReference>
<dbReference type="OrthoDB" id="1658288at2759"/>
<evidence type="ECO:0000256" key="2">
    <source>
        <dbReference type="ARBA" id="ARBA00009928"/>
    </source>
</evidence>
<keyword evidence="4" id="KW-0479">Metal-binding</keyword>
<evidence type="ECO:0000313" key="13">
    <source>
        <dbReference type="EMBL" id="OBR03130.1"/>
    </source>
</evidence>
<dbReference type="Pfam" id="PF00264">
    <property type="entry name" value="Tyrosinase"/>
    <property type="match status" value="1"/>
</dbReference>
<dbReference type="AlphaFoldDB" id="A0A1B7XTQ0"/>
<accession>A0A1B7XTQ0</accession>
<evidence type="ECO:0000259" key="11">
    <source>
        <dbReference type="PROSITE" id="PS00497"/>
    </source>
</evidence>
<sequence>MSSENPQHEFVVIQGIPVPPGGKPGLRKEFTKWATEKPEENIQVSLFIRALQLFYNEDYTKTLSYFQIAGIHGYPGTVAWDNSAEPTHKSRDDKQHFIYCTHNSLTFPTWHRPYMALFEQTIYQFMGKVIEQLHFSSEAEKNVWIEESTQWRLPYWDWALNTEVPDLFRPTTVKIRAPFGADGLQPEPEIVPNPLYRYELRVNGQVTKMGALPAPFTVDDVVFDGQRFPWSRCSGTSRWAIKSSEPDESQSLGINNYENISIAIREHGYYDPFLKLKDPRNIKDLENLDDPVGELRKHPVSDLVYRLLSNVKDWASFSSTITAQKEKPKDWEQWISLEYIHNNLHGFIGGFGGFNEGIGHMMNVPAAAFDPIFYMHHCNIDRLFAIWQVLHENSWFKDVKGPPATDSLTPFHHNQADYFDSNRARTWLNLGYQYDVLQRDDHETDVKYLERINAYVDKTYRSTGSVLLEDKGDLFQKNQDLAGDEMYDDYMINVSYDRYGYKNGAPYTIHFLLEELSTQETAIESDTSPPRPHRHVGSIFTFSSPVTSGEVHTAGHPRCGNCAQQLEEGVLSRASIPLTISLYKDATNQKVHGIRDLGPENVEPYLCDRLTWVAKSTDGTTIPWSELNRTKVYVFKGKAKHYPKTGRLSVYQDYKPLPRVTHGKDAGASHQEY</sequence>
<dbReference type="Proteomes" id="UP000092177">
    <property type="component" value="Chromosome 10"/>
</dbReference>
<dbReference type="GO" id="GO:0004503">
    <property type="term" value="F:tyrosinase activity"/>
    <property type="evidence" value="ECO:0007669"/>
    <property type="project" value="UniProtKB-EC"/>
</dbReference>
<dbReference type="SUPFAM" id="SSF48056">
    <property type="entry name" value="Di-copper centre-containing domain"/>
    <property type="match status" value="1"/>
</dbReference>
<proteinExistence type="inferred from homology"/>
<keyword evidence="6" id="KW-0186">Copper</keyword>
<reference evidence="14" key="1">
    <citation type="journal article" date="2017" name="BMC Genomics">
        <title>Gapless genome assembly of Colletotrichum higginsianum reveals chromosome structure and association of transposable elements with secondary metabolite gene clusters.</title>
        <authorList>
            <person name="Dallery J.-F."/>
            <person name="Lapalu N."/>
            <person name="Zampounis A."/>
            <person name="Pigne S."/>
            <person name="Luyten I."/>
            <person name="Amselem J."/>
            <person name="Wittenberg A.H.J."/>
            <person name="Zhou S."/>
            <person name="de Queiroz M.V."/>
            <person name="Robin G.P."/>
            <person name="Auger A."/>
            <person name="Hainaut M."/>
            <person name="Henrissat B."/>
            <person name="Kim K.-T."/>
            <person name="Lee Y.-H."/>
            <person name="Lespinet O."/>
            <person name="Schwartz D.C."/>
            <person name="Thon M.R."/>
            <person name="O'Connell R.J."/>
        </authorList>
    </citation>
    <scope>NUCLEOTIDE SEQUENCE [LARGE SCALE GENOMIC DNA]</scope>
    <source>
        <strain evidence="14">IMI 349063</strain>
    </source>
</reference>